<sequence>FLLVLHPRYKMSYFTKASWEMEWIDTAYEVIQEEWDTHYKPTIDPSFLQEERDTELDNIFGELDQFGHTNAEDVLEAYLNSPTDADTDPIKFWVSRLDKLGLKVTPQGALAQMGLDFLTAPATSTDVECLFSHGGAQVAKHCHNLSFETLHCLMVLRLWFEAGLVPVEEVLEYFRSLKSRRGDDGMDTEE</sequence>
<dbReference type="OrthoDB" id="1715602at2759"/>
<proteinExistence type="predicted"/>
<dbReference type="InterPro" id="IPR012337">
    <property type="entry name" value="RNaseH-like_sf"/>
</dbReference>
<evidence type="ECO:0000313" key="1">
    <source>
        <dbReference type="EMBL" id="KAE9395053.1"/>
    </source>
</evidence>
<protein>
    <recommendedName>
        <fullName evidence="3">HAT C-terminal dimerisation domain-containing protein</fullName>
    </recommendedName>
</protein>
<name>A0A6A4HBF5_9AGAR</name>
<keyword evidence="2" id="KW-1185">Reference proteome</keyword>
<accession>A0A6A4HBF5</accession>
<feature type="non-terminal residue" evidence="1">
    <location>
        <position position="1"/>
    </location>
</feature>
<organism evidence="1 2">
    <name type="scientific">Gymnopus androsaceus JB14</name>
    <dbReference type="NCBI Taxonomy" id="1447944"/>
    <lineage>
        <taxon>Eukaryota</taxon>
        <taxon>Fungi</taxon>
        <taxon>Dikarya</taxon>
        <taxon>Basidiomycota</taxon>
        <taxon>Agaricomycotina</taxon>
        <taxon>Agaricomycetes</taxon>
        <taxon>Agaricomycetidae</taxon>
        <taxon>Agaricales</taxon>
        <taxon>Marasmiineae</taxon>
        <taxon>Omphalotaceae</taxon>
        <taxon>Gymnopus</taxon>
    </lineage>
</organism>
<dbReference type="EMBL" id="ML769538">
    <property type="protein sequence ID" value="KAE9395053.1"/>
    <property type="molecule type" value="Genomic_DNA"/>
</dbReference>
<dbReference type="SUPFAM" id="SSF53098">
    <property type="entry name" value="Ribonuclease H-like"/>
    <property type="match status" value="1"/>
</dbReference>
<feature type="non-terminal residue" evidence="1">
    <location>
        <position position="190"/>
    </location>
</feature>
<dbReference type="Proteomes" id="UP000799118">
    <property type="component" value="Unassembled WGS sequence"/>
</dbReference>
<dbReference type="AlphaFoldDB" id="A0A6A4HBF5"/>
<evidence type="ECO:0008006" key="3">
    <source>
        <dbReference type="Google" id="ProtNLM"/>
    </source>
</evidence>
<reference evidence="1" key="1">
    <citation type="journal article" date="2019" name="Environ. Microbiol.">
        <title>Fungal ecological strategies reflected in gene transcription - a case study of two litter decomposers.</title>
        <authorList>
            <person name="Barbi F."/>
            <person name="Kohler A."/>
            <person name="Barry K."/>
            <person name="Baskaran P."/>
            <person name="Daum C."/>
            <person name="Fauchery L."/>
            <person name="Ihrmark K."/>
            <person name="Kuo A."/>
            <person name="LaButti K."/>
            <person name="Lipzen A."/>
            <person name="Morin E."/>
            <person name="Grigoriev I.V."/>
            <person name="Henrissat B."/>
            <person name="Lindahl B."/>
            <person name="Martin F."/>
        </authorList>
    </citation>
    <scope>NUCLEOTIDE SEQUENCE</scope>
    <source>
        <strain evidence="1">JB14</strain>
    </source>
</reference>
<gene>
    <name evidence="1" type="ORF">BT96DRAFT_792165</name>
</gene>
<evidence type="ECO:0000313" key="2">
    <source>
        <dbReference type="Proteomes" id="UP000799118"/>
    </source>
</evidence>